<feature type="active site" evidence="13">
    <location>
        <position position="139"/>
    </location>
</feature>
<keyword evidence="10 13" id="KW-0233">DNA recombination</keyword>
<evidence type="ECO:0000256" key="3">
    <source>
        <dbReference type="ARBA" id="ARBA00022722"/>
    </source>
</evidence>
<dbReference type="GO" id="GO:0005737">
    <property type="term" value="C:cytoplasm"/>
    <property type="evidence" value="ECO:0007669"/>
    <property type="project" value="UniProtKB-SubCell"/>
</dbReference>
<evidence type="ECO:0000256" key="8">
    <source>
        <dbReference type="ARBA" id="ARBA00022842"/>
    </source>
</evidence>
<evidence type="ECO:0000256" key="4">
    <source>
        <dbReference type="ARBA" id="ARBA00022723"/>
    </source>
</evidence>
<dbReference type="OrthoDB" id="9805499at2"/>
<evidence type="ECO:0000313" key="16">
    <source>
        <dbReference type="Proteomes" id="UP000184268"/>
    </source>
</evidence>
<feature type="binding site" evidence="13">
    <location>
        <position position="67"/>
    </location>
    <ligand>
        <name>Mg(2+)</name>
        <dbReference type="ChEBI" id="CHEBI:18420"/>
        <label>2</label>
    </ligand>
</feature>
<dbReference type="HAMAP" id="MF_00034">
    <property type="entry name" value="RuvC"/>
    <property type="match status" value="1"/>
</dbReference>
<dbReference type="Gene3D" id="3.30.420.10">
    <property type="entry name" value="Ribonuclease H-like superfamily/Ribonuclease H"/>
    <property type="match status" value="1"/>
</dbReference>
<evidence type="ECO:0000256" key="13">
    <source>
        <dbReference type="HAMAP-Rule" id="MF_00034"/>
    </source>
</evidence>
<dbReference type="EC" id="3.1.21.10" evidence="13 14"/>
<comment type="cofactor">
    <cofactor evidence="13">
        <name>Mg(2+)</name>
        <dbReference type="ChEBI" id="CHEBI:18420"/>
    </cofactor>
    <text evidence="13">Binds 2 Mg(2+) ion per subunit.</text>
</comment>
<keyword evidence="16" id="KW-1185">Reference proteome</keyword>
<organism evidence="15 16">
    <name type="scientific">Ferrimonas marina</name>
    <dbReference type="NCBI Taxonomy" id="299255"/>
    <lineage>
        <taxon>Bacteria</taxon>
        <taxon>Pseudomonadati</taxon>
        <taxon>Pseudomonadota</taxon>
        <taxon>Gammaproteobacteria</taxon>
        <taxon>Alteromonadales</taxon>
        <taxon>Ferrimonadaceae</taxon>
        <taxon>Ferrimonas</taxon>
    </lineage>
</organism>
<feature type="active site" evidence="13">
    <location>
        <position position="67"/>
    </location>
</feature>
<sequence length="174" mass="18623">MSIILGIDPGSRLTGYGVIQFTGRHFHYLGSGCIRLPEADLPERLKIIYDGVSELVRQFQPEEFAVERVFMGRNADSALKLGQARGSAIVAAMNAGLPVSEYSPTQIKNAVVGTGGAKKEQVQHMVKHLLKLPATPQADAADALAIAITHANMQRGLVAMAGKATSRVGGRYRP</sequence>
<dbReference type="GO" id="GO:0003677">
    <property type="term" value="F:DNA binding"/>
    <property type="evidence" value="ECO:0007669"/>
    <property type="project" value="UniProtKB-KW"/>
</dbReference>
<dbReference type="CDD" id="cd16962">
    <property type="entry name" value="RuvC"/>
    <property type="match status" value="1"/>
</dbReference>
<keyword evidence="4 13" id="KW-0479">Metal-binding</keyword>
<keyword evidence="5 13" id="KW-0255">Endonuclease</keyword>
<evidence type="ECO:0000256" key="12">
    <source>
        <dbReference type="ARBA" id="ARBA00029354"/>
    </source>
</evidence>
<keyword evidence="11 13" id="KW-0234">DNA repair</keyword>
<dbReference type="Proteomes" id="UP000184268">
    <property type="component" value="Unassembled WGS sequence"/>
</dbReference>
<evidence type="ECO:0000256" key="7">
    <source>
        <dbReference type="ARBA" id="ARBA00022801"/>
    </source>
</evidence>
<comment type="subunit">
    <text evidence="13">Homodimer which binds Holliday junction (HJ) DNA. The HJ becomes 2-fold symmetrical on binding to RuvC with unstacked arms; it has a different conformation from HJ DNA in complex with RuvA. In the full resolvosome a probable DNA-RuvA(4)-RuvB(12)-RuvC(2) complex forms which resolves the HJ.</text>
</comment>
<name>A0A1M5N0J5_9GAMM</name>
<dbReference type="GO" id="GO:0000287">
    <property type="term" value="F:magnesium ion binding"/>
    <property type="evidence" value="ECO:0007669"/>
    <property type="project" value="UniProtKB-UniRule"/>
</dbReference>
<evidence type="ECO:0000256" key="6">
    <source>
        <dbReference type="ARBA" id="ARBA00022763"/>
    </source>
</evidence>
<evidence type="ECO:0000256" key="5">
    <source>
        <dbReference type="ARBA" id="ARBA00022759"/>
    </source>
</evidence>
<dbReference type="PANTHER" id="PTHR30194">
    <property type="entry name" value="CROSSOVER JUNCTION ENDODEOXYRIBONUCLEASE RUVC"/>
    <property type="match status" value="1"/>
</dbReference>
<dbReference type="PANTHER" id="PTHR30194:SF3">
    <property type="entry name" value="CROSSOVER JUNCTION ENDODEOXYRIBONUCLEASE RUVC"/>
    <property type="match status" value="1"/>
</dbReference>
<comment type="function">
    <text evidence="13">The RuvA-RuvB-RuvC complex processes Holliday junction (HJ) DNA during genetic recombination and DNA repair. Endonuclease that resolves HJ intermediates. Cleaves cruciform DNA by making single-stranded nicks across the HJ at symmetrical positions within the homologous arms, yielding a 5'-phosphate and a 3'-hydroxyl group; requires a central core of homology in the junction. The consensus cleavage sequence is 5'-(A/T)TT(C/G)-3'. Cleavage occurs on the 3'-side of the TT dinucleotide at the point of strand exchange. HJ branch migration catalyzed by RuvA-RuvB allows RuvC to scan DNA until it finds its consensus sequence, where it cleaves and resolves the cruciform DNA.</text>
</comment>
<dbReference type="PRINTS" id="PR00696">
    <property type="entry name" value="RSOLVASERUVC"/>
</dbReference>
<keyword evidence="8 13" id="KW-0460">Magnesium</keyword>
<dbReference type="NCBIfam" id="TIGR00228">
    <property type="entry name" value="ruvC"/>
    <property type="match status" value="1"/>
</dbReference>
<evidence type="ECO:0000313" key="15">
    <source>
        <dbReference type="EMBL" id="SHG83090.1"/>
    </source>
</evidence>
<comment type="similarity">
    <text evidence="1 13">Belongs to the RuvC family.</text>
</comment>
<dbReference type="AlphaFoldDB" id="A0A1M5N0J5"/>
<accession>A0A1M5N0J5</accession>
<dbReference type="Pfam" id="PF02075">
    <property type="entry name" value="RuvC"/>
    <property type="match status" value="1"/>
</dbReference>
<evidence type="ECO:0000256" key="11">
    <source>
        <dbReference type="ARBA" id="ARBA00023204"/>
    </source>
</evidence>
<dbReference type="EMBL" id="FQXG01000001">
    <property type="protein sequence ID" value="SHG83090.1"/>
    <property type="molecule type" value="Genomic_DNA"/>
</dbReference>
<dbReference type="SUPFAM" id="SSF53098">
    <property type="entry name" value="Ribonuclease H-like"/>
    <property type="match status" value="1"/>
</dbReference>
<dbReference type="InterPro" id="IPR012337">
    <property type="entry name" value="RNaseH-like_sf"/>
</dbReference>
<proteinExistence type="inferred from homology"/>
<dbReference type="GO" id="GO:0048476">
    <property type="term" value="C:Holliday junction resolvase complex"/>
    <property type="evidence" value="ECO:0007669"/>
    <property type="project" value="UniProtKB-UniRule"/>
</dbReference>
<dbReference type="GO" id="GO:0006310">
    <property type="term" value="P:DNA recombination"/>
    <property type="evidence" value="ECO:0007669"/>
    <property type="project" value="UniProtKB-UniRule"/>
</dbReference>
<comment type="subcellular location">
    <subcellularLocation>
        <location evidence="13">Cytoplasm</location>
    </subcellularLocation>
</comment>
<keyword evidence="6 13" id="KW-0227">DNA damage</keyword>
<keyword evidence="9 13" id="KW-0238">DNA-binding</keyword>
<keyword evidence="2 13" id="KW-0963">Cytoplasm</keyword>
<evidence type="ECO:0000256" key="9">
    <source>
        <dbReference type="ARBA" id="ARBA00023125"/>
    </source>
</evidence>
<keyword evidence="7 13" id="KW-0378">Hydrolase</keyword>
<evidence type="ECO:0000256" key="2">
    <source>
        <dbReference type="ARBA" id="ARBA00022490"/>
    </source>
</evidence>
<evidence type="ECO:0000256" key="1">
    <source>
        <dbReference type="ARBA" id="ARBA00009518"/>
    </source>
</evidence>
<evidence type="ECO:0000256" key="10">
    <source>
        <dbReference type="ARBA" id="ARBA00023172"/>
    </source>
</evidence>
<feature type="active site" evidence="13">
    <location>
        <position position="8"/>
    </location>
</feature>
<reference evidence="15 16" key="1">
    <citation type="submission" date="2016-11" db="EMBL/GenBank/DDBJ databases">
        <authorList>
            <person name="Jaros S."/>
            <person name="Januszkiewicz K."/>
            <person name="Wedrychowicz H."/>
        </authorList>
    </citation>
    <scope>NUCLEOTIDE SEQUENCE [LARGE SCALE GENOMIC DNA]</scope>
    <source>
        <strain evidence="15 16">DSM 16917</strain>
    </source>
</reference>
<dbReference type="InterPro" id="IPR002176">
    <property type="entry name" value="X-over_junc_endoDNase_RuvC"/>
</dbReference>
<feature type="binding site" evidence="13">
    <location>
        <position position="139"/>
    </location>
    <ligand>
        <name>Mg(2+)</name>
        <dbReference type="ChEBI" id="CHEBI:18420"/>
        <label>1</label>
    </ligand>
</feature>
<dbReference type="STRING" id="299255.SAMN02745129_0853"/>
<evidence type="ECO:0000256" key="14">
    <source>
        <dbReference type="NCBIfam" id="TIGR00228"/>
    </source>
</evidence>
<dbReference type="RefSeq" id="WP_067654327.1">
    <property type="nucleotide sequence ID" value="NZ_FQXG01000001.1"/>
</dbReference>
<dbReference type="GO" id="GO:0008821">
    <property type="term" value="F:crossover junction DNA endonuclease activity"/>
    <property type="evidence" value="ECO:0007669"/>
    <property type="project" value="UniProtKB-UniRule"/>
</dbReference>
<dbReference type="InterPro" id="IPR036397">
    <property type="entry name" value="RNaseH_sf"/>
</dbReference>
<dbReference type="FunFam" id="3.30.420.10:FF:000002">
    <property type="entry name" value="Crossover junction endodeoxyribonuclease RuvC"/>
    <property type="match status" value="1"/>
</dbReference>
<dbReference type="InterPro" id="IPR020563">
    <property type="entry name" value="X-over_junc_endoDNase_Mg_BS"/>
</dbReference>
<feature type="binding site" evidence="13">
    <location>
        <position position="8"/>
    </location>
    <ligand>
        <name>Mg(2+)</name>
        <dbReference type="ChEBI" id="CHEBI:18420"/>
        <label>1</label>
    </ligand>
</feature>
<protein>
    <recommendedName>
        <fullName evidence="13 14">Crossover junction endodeoxyribonuclease RuvC</fullName>
        <ecNumber evidence="13 14">3.1.21.10</ecNumber>
    </recommendedName>
    <alternativeName>
        <fullName evidence="13">Holliday junction nuclease RuvC</fullName>
    </alternativeName>
    <alternativeName>
        <fullName evidence="13">Holliday junction resolvase RuvC</fullName>
    </alternativeName>
</protein>
<gene>
    <name evidence="13" type="primary">ruvC</name>
    <name evidence="15" type="ORF">SAMN02745129_0853</name>
</gene>
<dbReference type="PROSITE" id="PS01321">
    <property type="entry name" value="RUVC"/>
    <property type="match status" value="1"/>
</dbReference>
<comment type="catalytic activity">
    <reaction evidence="12 13">
        <text>Endonucleolytic cleavage at a junction such as a reciprocal single-stranded crossover between two homologous DNA duplexes (Holliday junction).</text>
        <dbReference type="EC" id="3.1.21.10"/>
    </reaction>
</comment>
<keyword evidence="3 13" id="KW-0540">Nuclease</keyword>
<dbReference type="GO" id="GO:0006281">
    <property type="term" value="P:DNA repair"/>
    <property type="evidence" value="ECO:0007669"/>
    <property type="project" value="UniProtKB-UniRule"/>
</dbReference>